<comment type="caution">
    <text evidence="4">The sequence shown here is derived from an EMBL/GenBank/DDBJ whole genome shotgun (WGS) entry which is preliminary data.</text>
</comment>
<feature type="domain" description="SRCR" evidence="3">
    <location>
        <begin position="1"/>
        <end position="37"/>
    </location>
</feature>
<reference evidence="4" key="1">
    <citation type="submission" date="2021-10" db="EMBL/GenBank/DDBJ databases">
        <title>Tropical sea cucumber genome reveals ecological adaptation and Cuvierian tubules defense mechanism.</title>
        <authorList>
            <person name="Chen T."/>
        </authorList>
    </citation>
    <scope>NUCLEOTIDE SEQUENCE</scope>
    <source>
        <strain evidence="4">Nanhai2018</strain>
        <tissue evidence="4">Muscle</tissue>
    </source>
</reference>
<dbReference type="OrthoDB" id="536948at2759"/>
<dbReference type="InterPro" id="IPR001190">
    <property type="entry name" value="SRCR"/>
</dbReference>
<dbReference type="EMBL" id="JAIZAY010000010">
    <property type="protein sequence ID" value="KAJ8034229.1"/>
    <property type="molecule type" value="Genomic_DNA"/>
</dbReference>
<protein>
    <recommendedName>
        <fullName evidence="3">SRCR domain-containing protein</fullName>
    </recommendedName>
</protein>
<keyword evidence="5" id="KW-1185">Reference proteome</keyword>
<dbReference type="Gene3D" id="3.10.250.10">
    <property type="entry name" value="SRCR-like domain"/>
    <property type="match status" value="1"/>
</dbReference>
<dbReference type="SUPFAM" id="SSF56487">
    <property type="entry name" value="SRCR-like"/>
    <property type="match status" value="1"/>
</dbReference>
<evidence type="ECO:0000259" key="3">
    <source>
        <dbReference type="PROSITE" id="PS50287"/>
    </source>
</evidence>
<proteinExistence type="predicted"/>
<dbReference type="GO" id="GO:0016020">
    <property type="term" value="C:membrane"/>
    <property type="evidence" value="ECO:0007669"/>
    <property type="project" value="InterPro"/>
</dbReference>
<dbReference type="Proteomes" id="UP001152320">
    <property type="component" value="Chromosome 10"/>
</dbReference>
<dbReference type="Pfam" id="PF00530">
    <property type="entry name" value="SRCR"/>
    <property type="match status" value="1"/>
</dbReference>
<dbReference type="InterPro" id="IPR036772">
    <property type="entry name" value="SRCR-like_dom_sf"/>
</dbReference>
<accession>A0A9Q1H5P6</accession>
<evidence type="ECO:0000256" key="2">
    <source>
        <dbReference type="PROSITE-ProRule" id="PRU00196"/>
    </source>
</evidence>
<sequence length="52" mass="5969">MSNIQCKGYELSLLECKHERFQHPDCNHEQDVGVYCGGKKSHSNHNSVRKPV</sequence>
<dbReference type="PROSITE" id="PS50287">
    <property type="entry name" value="SRCR_2"/>
    <property type="match status" value="1"/>
</dbReference>
<keyword evidence="1 2" id="KW-1015">Disulfide bond</keyword>
<evidence type="ECO:0000313" key="5">
    <source>
        <dbReference type="Proteomes" id="UP001152320"/>
    </source>
</evidence>
<gene>
    <name evidence="4" type="ORF">HOLleu_20976</name>
</gene>
<feature type="disulfide bond" evidence="2">
    <location>
        <begin position="6"/>
        <end position="16"/>
    </location>
</feature>
<evidence type="ECO:0000256" key="1">
    <source>
        <dbReference type="ARBA" id="ARBA00023157"/>
    </source>
</evidence>
<comment type="caution">
    <text evidence="2">Lacks conserved residue(s) required for the propagation of feature annotation.</text>
</comment>
<evidence type="ECO:0000313" key="4">
    <source>
        <dbReference type="EMBL" id="KAJ8034229.1"/>
    </source>
</evidence>
<dbReference type="AlphaFoldDB" id="A0A9Q1H5P6"/>
<name>A0A9Q1H5P6_HOLLE</name>
<organism evidence="4 5">
    <name type="scientific">Holothuria leucospilota</name>
    <name type="common">Black long sea cucumber</name>
    <name type="synonym">Mertensiothuria leucospilota</name>
    <dbReference type="NCBI Taxonomy" id="206669"/>
    <lineage>
        <taxon>Eukaryota</taxon>
        <taxon>Metazoa</taxon>
        <taxon>Echinodermata</taxon>
        <taxon>Eleutherozoa</taxon>
        <taxon>Echinozoa</taxon>
        <taxon>Holothuroidea</taxon>
        <taxon>Aspidochirotacea</taxon>
        <taxon>Aspidochirotida</taxon>
        <taxon>Holothuriidae</taxon>
        <taxon>Holothuria</taxon>
    </lineage>
</organism>